<dbReference type="KEGG" id="pchm:VFPPC_14745"/>
<comment type="caution">
    <text evidence="8">The sequence shown here is derived from an EMBL/GenBank/DDBJ whole genome shotgun (WGS) entry which is preliminary data.</text>
</comment>
<feature type="transmembrane region" description="Helical" evidence="6">
    <location>
        <begin position="181"/>
        <end position="201"/>
    </location>
</feature>
<feature type="transmembrane region" description="Helical" evidence="6">
    <location>
        <begin position="49"/>
        <end position="66"/>
    </location>
</feature>
<keyword evidence="2" id="KW-0813">Transport</keyword>
<dbReference type="PROSITE" id="PS50850">
    <property type="entry name" value="MFS"/>
    <property type="match status" value="1"/>
</dbReference>
<feature type="transmembrane region" description="Helical" evidence="6">
    <location>
        <begin position="438"/>
        <end position="459"/>
    </location>
</feature>
<comment type="subcellular location">
    <subcellularLocation>
        <location evidence="1">Membrane</location>
        <topology evidence="1">Multi-pass membrane protein</topology>
    </subcellularLocation>
</comment>
<dbReference type="AlphaFoldDB" id="A0A179F1C9"/>
<proteinExistence type="predicted"/>
<evidence type="ECO:0000256" key="6">
    <source>
        <dbReference type="SAM" id="Phobius"/>
    </source>
</evidence>
<accession>A0A179F1C9</accession>
<dbReference type="Gene3D" id="1.20.1250.20">
    <property type="entry name" value="MFS general substrate transporter like domains"/>
    <property type="match status" value="2"/>
</dbReference>
<dbReference type="Proteomes" id="UP000078397">
    <property type="component" value="Unassembled WGS sequence"/>
</dbReference>
<dbReference type="PANTHER" id="PTHR43791">
    <property type="entry name" value="PERMEASE-RELATED"/>
    <property type="match status" value="1"/>
</dbReference>
<keyword evidence="4 6" id="KW-1133">Transmembrane helix</keyword>
<dbReference type="InterPro" id="IPR036259">
    <property type="entry name" value="MFS_trans_sf"/>
</dbReference>
<evidence type="ECO:0000313" key="8">
    <source>
        <dbReference type="EMBL" id="OAQ59256.1"/>
    </source>
</evidence>
<evidence type="ECO:0000256" key="2">
    <source>
        <dbReference type="ARBA" id="ARBA00022448"/>
    </source>
</evidence>
<evidence type="ECO:0000256" key="4">
    <source>
        <dbReference type="ARBA" id="ARBA00022989"/>
    </source>
</evidence>
<keyword evidence="3 6" id="KW-0812">Transmembrane</keyword>
<name>A0A179F1C9_METCM</name>
<feature type="transmembrane region" description="Helical" evidence="6">
    <location>
        <begin position="348"/>
        <end position="367"/>
    </location>
</feature>
<dbReference type="InterPro" id="IPR020846">
    <property type="entry name" value="MFS_dom"/>
</dbReference>
<feature type="domain" description="Major facilitator superfamily (MFS) profile" evidence="7">
    <location>
        <begin position="53"/>
        <end position="479"/>
    </location>
</feature>
<sequence length="479" mass="53240">MIFGQKKEVVEIEKVEHDEALNKGPAVQRDYSGASKKTDPREIALVRKLDMWIMPVLWLMYWLNYLDRNAIALARLSSLEKDLNLTSSQYQTCVSILFAGYVAAGIPSNMVVTRVRPSLWMSSCMAVWAVISGLTAISKNYTGLLLTRFFLGITEAPYYPGALYILATFYTRKELATRISILYTGNILATAFAGLIALGIFQMDGMAGIAGWQWLFIIQGAVTLVIAIAGYFLLPDEPLTTKWLTEEERALAHERTQRDTVDNAGQTTSWKGVLTAAKDPKVWLFAFMQHCHLGANGFKNFFPTAVQTLGFNQTITLVLTCPPYLIAGAISIAWSWSSGRWNERTWHITIAKAVAIFGFILGCVTLNTGARYFSMVVFSIGTYAVNSIILGWVSATCSQTKEKKAASLAIVNSCANASFIWTPYLWPKSDEPRYVMAMSSSAALSVATALGAWGMRVWLKRENKKIRASEDETTVRYAY</sequence>
<evidence type="ECO:0000256" key="1">
    <source>
        <dbReference type="ARBA" id="ARBA00004141"/>
    </source>
</evidence>
<keyword evidence="9" id="KW-1185">Reference proteome</keyword>
<dbReference type="EMBL" id="LSBJ02000010">
    <property type="protein sequence ID" value="OAQ59256.1"/>
    <property type="molecule type" value="Genomic_DNA"/>
</dbReference>
<dbReference type="PANTHER" id="PTHR43791:SF12">
    <property type="entry name" value="MAJOR FACILITATOR SUPERFAMILY (MFS) PROFILE DOMAIN-CONTAINING PROTEIN"/>
    <property type="match status" value="1"/>
</dbReference>
<feature type="transmembrane region" description="Helical" evidence="6">
    <location>
        <begin position="118"/>
        <end position="137"/>
    </location>
</feature>
<dbReference type="Pfam" id="PF07690">
    <property type="entry name" value="MFS_1"/>
    <property type="match status" value="1"/>
</dbReference>
<dbReference type="RefSeq" id="XP_018137311.1">
    <property type="nucleotide sequence ID" value="XM_018292513.1"/>
</dbReference>
<dbReference type="GeneID" id="28856507"/>
<dbReference type="FunFam" id="1.20.1250.20:FF:000013">
    <property type="entry name" value="MFS general substrate transporter"/>
    <property type="match status" value="1"/>
</dbReference>
<dbReference type="FunFam" id="1.20.1250.20:FF:000057">
    <property type="entry name" value="MFS general substrate transporter"/>
    <property type="match status" value="1"/>
</dbReference>
<dbReference type="GO" id="GO:0016020">
    <property type="term" value="C:membrane"/>
    <property type="evidence" value="ECO:0007669"/>
    <property type="project" value="UniProtKB-SubCell"/>
</dbReference>
<dbReference type="OrthoDB" id="2250022at2759"/>
<feature type="transmembrane region" description="Helical" evidence="6">
    <location>
        <begin position="149"/>
        <end position="169"/>
    </location>
</feature>
<protein>
    <submittedName>
        <fullName evidence="8">MFS transporter</fullName>
    </submittedName>
</protein>
<dbReference type="SUPFAM" id="SSF103473">
    <property type="entry name" value="MFS general substrate transporter"/>
    <property type="match status" value="1"/>
</dbReference>
<reference evidence="8 9" key="1">
    <citation type="journal article" date="2016" name="PLoS Pathog.">
        <title>Biosynthesis of antibiotic leucinostatins in bio-control fungus Purpureocillium lilacinum and their inhibition on phytophthora revealed by genome mining.</title>
        <authorList>
            <person name="Wang G."/>
            <person name="Liu Z."/>
            <person name="Lin R."/>
            <person name="Li E."/>
            <person name="Mao Z."/>
            <person name="Ling J."/>
            <person name="Yang Y."/>
            <person name="Yin W.B."/>
            <person name="Xie B."/>
        </authorList>
    </citation>
    <scope>NUCLEOTIDE SEQUENCE [LARGE SCALE GENOMIC DNA]</scope>
    <source>
        <strain evidence="8">170</strain>
    </source>
</reference>
<dbReference type="GO" id="GO:0022857">
    <property type="term" value="F:transmembrane transporter activity"/>
    <property type="evidence" value="ECO:0007669"/>
    <property type="project" value="InterPro"/>
</dbReference>
<feature type="transmembrane region" description="Helical" evidence="6">
    <location>
        <begin position="87"/>
        <end position="106"/>
    </location>
</feature>
<feature type="transmembrane region" description="Helical" evidence="6">
    <location>
        <begin position="315"/>
        <end position="336"/>
    </location>
</feature>
<keyword evidence="5 6" id="KW-0472">Membrane</keyword>
<evidence type="ECO:0000256" key="3">
    <source>
        <dbReference type="ARBA" id="ARBA00022692"/>
    </source>
</evidence>
<feature type="transmembrane region" description="Helical" evidence="6">
    <location>
        <begin position="213"/>
        <end position="234"/>
    </location>
</feature>
<organism evidence="8 9">
    <name type="scientific">Pochonia chlamydosporia 170</name>
    <dbReference type="NCBI Taxonomy" id="1380566"/>
    <lineage>
        <taxon>Eukaryota</taxon>
        <taxon>Fungi</taxon>
        <taxon>Dikarya</taxon>
        <taxon>Ascomycota</taxon>
        <taxon>Pezizomycotina</taxon>
        <taxon>Sordariomycetes</taxon>
        <taxon>Hypocreomycetidae</taxon>
        <taxon>Hypocreales</taxon>
        <taxon>Clavicipitaceae</taxon>
        <taxon>Pochonia</taxon>
    </lineage>
</organism>
<evidence type="ECO:0000259" key="7">
    <source>
        <dbReference type="PROSITE" id="PS50850"/>
    </source>
</evidence>
<evidence type="ECO:0000256" key="5">
    <source>
        <dbReference type="ARBA" id="ARBA00023136"/>
    </source>
</evidence>
<evidence type="ECO:0000313" key="9">
    <source>
        <dbReference type="Proteomes" id="UP000078397"/>
    </source>
</evidence>
<gene>
    <name evidence="8" type="ORF">VFPPC_14745</name>
</gene>
<feature type="transmembrane region" description="Helical" evidence="6">
    <location>
        <begin position="373"/>
        <end position="393"/>
    </location>
</feature>
<dbReference type="InterPro" id="IPR011701">
    <property type="entry name" value="MFS"/>
</dbReference>